<evidence type="ECO:0000313" key="2">
    <source>
        <dbReference type="Proteomes" id="UP000198816"/>
    </source>
</evidence>
<keyword evidence="2" id="KW-1185">Reference proteome</keyword>
<gene>
    <name evidence="1" type="ORF">SAMN05421783_12224</name>
</gene>
<reference evidence="2" key="1">
    <citation type="submission" date="2016-10" db="EMBL/GenBank/DDBJ databases">
        <authorList>
            <person name="Varghese N."/>
            <person name="Submissions S."/>
        </authorList>
    </citation>
    <scope>NUCLEOTIDE SEQUENCE [LARGE SCALE GENOMIC DNA]</scope>
    <source>
        <strain evidence="2">DSM 217</strain>
    </source>
</reference>
<evidence type="ECO:0000313" key="1">
    <source>
        <dbReference type="EMBL" id="SDX35253.1"/>
    </source>
</evidence>
<organism evidence="1 2">
    <name type="scientific">Thiocapsa roseopersicina</name>
    <dbReference type="NCBI Taxonomy" id="1058"/>
    <lineage>
        <taxon>Bacteria</taxon>
        <taxon>Pseudomonadati</taxon>
        <taxon>Pseudomonadota</taxon>
        <taxon>Gammaproteobacteria</taxon>
        <taxon>Chromatiales</taxon>
        <taxon>Chromatiaceae</taxon>
        <taxon>Thiocapsa</taxon>
    </lineage>
</organism>
<accession>A0A1H3B031</accession>
<name>A0A1H3B031_THIRO</name>
<dbReference type="EMBL" id="FNNZ01000022">
    <property type="protein sequence ID" value="SDX35253.1"/>
    <property type="molecule type" value="Genomic_DNA"/>
</dbReference>
<dbReference type="AlphaFoldDB" id="A0A1H3B031"/>
<dbReference type="OrthoDB" id="4015770at2"/>
<dbReference type="RefSeq" id="WP_093036154.1">
    <property type="nucleotide sequence ID" value="NZ_FNNZ01000022.1"/>
</dbReference>
<dbReference type="Proteomes" id="UP000198816">
    <property type="component" value="Unassembled WGS sequence"/>
</dbReference>
<proteinExistence type="predicted"/>
<protein>
    <submittedName>
        <fullName evidence="1">Uncharacterized protein</fullName>
    </submittedName>
</protein>
<sequence>MPPDRFAALYPRGLDRMRVAWDHLHIPGPPADYALTRTEVEHPDPQRRFARRTIQEILCDADRLSLIDKASPHSLFDLMVSETSDPPKATPCAVESVTGGVLWRTGLAFVHFVSDPDVIRRFDLDDGELHLALNCDPNTHDRESVQAAKQFHLHLLYWSGETLKPLERAGRFGAVADVRLRRQAIDPLAFLGAQLIHASLAGFDLGVPGARLAMPDERLTIRGDRPLGCLIELPGWQVLGDPAFEDLIRRLHLRLESLAADLLEVFTGQRRAPSPWHRHALRPPADIRRGLAALPVSARIRSGLRELSLALRDLPLSTARRLARTDARHRMDLMTLNQPCYALNLHAPERNRPGATLEDAALVHLTIQPKLFSGIGGAGLLGLGAVPSVRILRGEGRSSVESWHRRGRFQRAFAESNQRLQGDNPDIRFGPLKRFVDPSTGWA</sequence>
<dbReference type="STRING" id="1058.SAMN05421783_12224"/>